<dbReference type="SUPFAM" id="SSF117281">
    <property type="entry name" value="Kelch motif"/>
    <property type="match status" value="1"/>
</dbReference>
<sequence length="439" mass="46146">MTSTSEIAVKIEKPSLNTKSPPNAVWQLSACLKVMTVGFVAMSVVATVSLVMSVQLRSDVDALRSELARMDSLESHLSELNRSVAMPDEAPAAQSVVLSTVALAPAGFSSISLFDGEWAPGVQMPSERSDHQSVLCGGKIVLLGGLNGSAEAVATTWAFDPVLETFDTGKAPMPTARYRFGAACLDGKVYVAGGYPTKAAGDAGQCLSSVDMYDVGADTWTAAAPLSLPRGDLALSVASGRLFAMGGYGYEYPYPDPANAANEAFDPQSNSWAAMAPMPGGGKGDIAAVEVGGVVYVPGGWNGVFKDELVAYNVTADTWAVRASMHRARGDKALATLEGHVYVIGGEIWSGKTAPCAWDPSTMCNINAKPIHHCELYSPEADAWTSFAPMPEPLFRFSAAAANGIVFVFGGQGHGQLATNTVSKFLHAQKPDVYLHVKQ</sequence>
<dbReference type="InterPro" id="IPR015915">
    <property type="entry name" value="Kelch-typ_b-propeller"/>
</dbReference>
<accession>A0A6T8CK20</accession>
<dbReference type="EMBL" id="HBKO01036499">
    <property type="protein sequence ID" value="CAE2261647.1"/>
    <property type="molecule type" value="Transcribed_RNA"/>
</dbReference>
<gene>
    <name evidence="1" type="ORF">CPOL0286_LOCUS16677</name>
</gene>
<dbReference type="AlphaFoldDB" id="A0A6T8CK20"/>
<name>A0A6T8CK20_9EUKA</name>
<reference evidence="1" key="1">
    <citation type="submission" date="2021-01" db="EMBL/GenBank/DDBJ databases">
        <authorList>
            <person name="Corre E."/>
            <person name="Pelletier E."/>
            <person name="Niang G."/>
            <person name="Scheremetjew M."/>
            <person name="Finn R."/>
            <person name="Kale V."/>
            <person name="Holt S."/>
            <person name="Cochrane G."/>
            <person name="Meng A."/>
            <person name="Brown T."/>
            <person name="Cohen L."/>
        </authorList>
    </citation>
    <scope>NUCLEOTIDE SEQUENCE</scope>
    <source>
        <strain evidence="1">UIO037</strain>
    </source>
</reference>
<dbReference type="InterPro" id="IPR006652">
    <property type="entry name" value="Kelch_1"/>
</dbReference>
<dbReference type="SMART" id="SM00612">
    <property type="entry name" value="Kelch"/>
    <property type="match status" value="5"/>
</dbReference>
<protein>
    <submittedName>
        <fullName evidence="1">Uncharacterized protein</fullName>
    </submittedName>
</protein>
<organism evidence="1">
    <name type="scientific">Prymnesium polylepis</name>
    <dbReference type="NCBI Taxonomy" id="72548"/>
    <lineage>
        <taxon>Eukaryota</taxon>
        <taxon>Haptista</taxon>
        <taxon>Haptophyta</taxon>
        <taxon>Prymnesiophyceae</taxon>
        <taxon>Prymnesiales</taxon>
        <taxon>Prymnesiaceae</taxon>
        <taxon>Prymnesium</taxon>
    </lineage>
</organism>
<dbReference type="PANTHER" id="PTHR45632">
    <property type="entry name" value="LD33804P"/>
    <property type="match status" value="1"/>
</dbReference>
<dbReference type="Pfam" id="PF01344">
    <property type="entry name" value="Kelch_1"/>
    <property type="match status" value="2"/>
</dbReference>
<proteinExistence type="predicted"/>
<evidence type="ECO:0000313" key="1">
    <source>
        <dbReference type="EMBL" id="CAE2261647.1"/>
    </source>
</evidence>
<dbReference type="Gene3D" id="2.120.10.80">
    <property type="entry name" value="Kelch-type beta propeller"/>
    <property type="match status" value="2"/>
</dbReference>